<gene>
    <name evidence="1" type="ORF">SAMN04489859_101627</name>
</gene>
<keyword evidence="2" id="KW-1185">Reference proteome</keyword>
<evidence type="ECO:0000313" key="2">
    <source>
        <dbReference type="Proteomes" id="UP000199054"/>
    </source>
</evidence>
<dbReference type="EMBL" id="FODE01000016">
    <property type="protein sequence ID" value="SEN77136.1"/>
    <property type="molecule type" value="Genomic_DNA"/>
</dbReference>
<dbReference type="RefSeq" id="WP_090612764.1">
    <property type="nucleotide sequence ID" value="NZ_CP067124.1"/>
</dbReference>
<name>A0A1H8JA00_9RHOB</name>
<dbReference type="STRING" id="34002.SAMN04489859_101627"/>
<proteinExistence type="predicted"/>
<sequence length="145" mass="15976">MIRDKDDQDICEAATTLTALAEGLELDLAIVPYAHYWEKADANVDVIPIAIADISPYSLSSHYDTYSAAITEIDGQPFDGYWCQLTEDRCSRGPELDREAITALLGARKVTVAIYDVDPAVVEAVSDISKSFTLNPMIEFDVSLR</sequence>
<reference evidence="1 2" key="1">
    <citation type="submission" date="2016-10" db="EMBL/GenBank/DDBJ databases">
        <authorList>
            <person name="de Groot N.N."/>
        </authorList>
    </citation>
    <scope>NUCLEOTIDE SEQUENCE [LARGE SCALE GENOMIC DNA]</scope>
    <source>
        <strain evidence="1 2">DSM 8512</strain>
    </source>
</reference>
<dbReference type="AlphaFoldDB" id="A0A1H8JA00"/>
<organism evidence="1 2">
    <name type="scientific">Paracoccus alcaliphilus</name>
    <dbReference type="NCBI Taxonomy" id="34002"/>
    <lineage>
        <taxon>Bacteria</taxon>
        <taxon>Pseudomonadati</taxon>
        <taxon>Pseudomonadota</taxon>
        <taxon>Alphaproteobacteria</taxon>
        <taxon>Rhodobacterales</taxon>
        <taxon>Paracoccaceae</taxon>
        <taxon>Paracoccus</taxon>
    </lineage>
</organism>
<protein>
    <submittedName>
        <fullName evidence="1">Uncharacterized protein</fullName>
    </submittedName>
</protein>
<evidence type="ECO:0000313" key="1">
    <source>
        <dbReference type="EMBL" id="SEN77136.1"/>
    </source>
</evidence>
<dbReference type="Proteomes" id="UP000199054">
    <property type="component" value="Unassembled WGS sequence"/>
</dbReference>
<accession>A0A1H8JA00</accession>